<name>A0A399FA72_9DEIN</name>
<dbReference type="Proteomes" id="UP000266178">
    <property type="component" value="Unassembled WGS sequence"/>
</dbReference>
<feature type="transmembrane region" description="Helical" evidence="8">
    <location>
        <begin position="98"/>
        <end position="122"/>
    </location>
</feature>
<evidence type="ECO:0000256" key="2">
    <source>
        <dbReference type="ARBA" id="ARBA00022448"/>
    </source>
</evidence>
<feature type="transmembrane region" description="Helical" evidence="8">
    <location>
        <begin position="168"/>
        <end position="189"/>
    </location>
</feature>
<feature type="transmembrane region" description="Helical" evidence="8">
    <location>
        <begin position="303"/>
        <end position="322"/>
    </location>
</feature>
<dbReference type="PANTHER" id="PTHR32196">
    <property type="entry name" value="ABC TRANSPORTER PERMEASE PROTEIN YPHD-RELATED-RELATED"/>
    <property type="match status" value="1"/>
</dbReference>
<evidence type="ECO:0000256" key="4">
    <source>
        <dbReference type="ARBA" id="ARBA00022519"/>
    </source>
</evidence>
<protein>
    <submittedName>
        <fullName evidence="9">Autoinducer 2 import system permease protein LsrD</fullName>
    </submittedName>
</protein>
<feature type="transmembrane region" description="Helical" evidence="8">
    <location>
        <begin position="277"/>
        <end position="297"/>
    </location>
</feature>
<dbReference type="GO" id="GO:0005886">
    <property type="term" value="C:plasma membrane"/>
    <property type="evidence" value="ECO:0007669"/>
    <property type="project" value="UniProtKB-SubCell"/>
</dbReference>
<dbReference type="EMBL" id="QWLB01000017">
    <property type="protein sequence ID" value="RIH92606.1"/>
    <property type="molecule type" value="Genomic_DNA"/>
</dbReference>
<gene>
    <name evidence="9" type="primary">lsrD_1</name>
    <name evidence="9" type="ORF">Mgrana_01507</name>
</gene>
<dbReference type="AlphaFoldDB" id="A0A399FA72"/>
<feature type="transmembrane region" description="Helical" evidence="8">
    <location>
        <begin position="218"/>
        <end position="242"/>
    </location>
</feature>
<keyword evidence="3" id="KW-1003">Cell membrane</keyword>
<comment type="subcellular location">
    <subcellularLocation>
        <location evidence="1">Cell membrane</location>
        <topology evidence="1">Multi-pass membrane protein</topology>
    </subcellularLocation>
</comment>
<keyword evidence="4" id="KW-0997">Cell inner membrane</keyword>
<evidence type="ECO:0000256" key="5">
    <source>
        <dbReference type="ARBA" id="ARBA00022692"/>
    </source>
</evidence>
<dbReference type="InterPro" id="IPR001851">
    <property type="entry name" value="ABC_transp_permease"/>
</dbReference>
<feature type="transmembrane region" description="Helical" evidence="8">
    <location>
        <begin position="129"/>
        <end position="148"/>
    </location>
</feature>
<dbReference type="CDD" id="cd06579">
    <property type="entry name" value="TM_PBP1_transp_AraH_like"/>
    <property type="match status" value="1"/>
</dbReference>
<evidence type="ECO:0000256" key="6">
    <source>
        <dbReference type="ARBA" id="ARBA00022989"/>
    </source>
</evidence>
<reference evidence="9 10" key="1">
    <citation type="submission" date="2018-08" db="EMBL/GenBank/DDBJ databases">
        <title>Meiothermus granaticius genome AF-68 sequencing project.</title>
        <authorList>
            <person name="Da Costa M.S."/>
            <person name="Albuquerque L."/>
            <person name="Raposo P."/>
            <person name="Froufe H.J.C."/>
            <person name="Barroso C.S."/>
            <person name="Egas C."/>
        </authorList>
    </citation>
    <scope>NUCLEOTIDE SEQUENCE [LARGE SCALE GENOMIC DNA]</scope>
    <source>
        <strain evidence="9 10">AF-68</strain>
    </source>
</reference>
<proteinExistence type="predicted"/>
<feature type="transmembrane region" description="Helical" evidence="8">
    <location>
        <begin position="248"/>
        <end position="265"/>
    </location>
</feature>
<organism evidence="9 10">
    <name type="scientific">Meiothermus granaticius NBRC 107808</name>
    <dbReference type="NCBI Taxonomy" id="1227551"/>
    <lineage>
        <taxon>Bacteria</taxon>
        <taxon>Thermotogati</taxon>
        <taxon>Deinococcota</taxon>
        <taxon>Deinococci</taxon>
        <taxon>Thermales</taxon>
        <taxon>Thermaceae</taxon>
        <taxon>Meiothermus</taxon>
    </lineage>
</organism>
<dbReference type="OrthoDB" id="9784538at2"/>
<accession>A0A399FA72</accession>
<keyword evidence="7 8" id="KW-0472">Membrane</keyword>
<dbReference type="Pfam" id="PF02653">
    <property type="entry name" value="BPD_transp_2"/>
    <property type="match status" value="1"/>
</dbReference>
<feature type="transmembrane region" description="Helical" evidence="8">
    <location>
        <begin position="12"/>
        <end position="28"/>
    </location>
</feature>
<dbReference type="GO" id="GO:0022857">
    <property type="term" value="F:transmembrane transporter activity"/>
    <property type="evidence" value="ECO:0007669"/>
    <property type="project" value="InterPro"/>
</dbReference>
<evidence type="ECO:0000256" key="8">
    <source>
        <dbReference type="SAM" id="Phobius"/>
    </source>
</evidence>
<dbReference type="PANTHER" id="PTHR32196:SF21">
    <property type="entry name" value="ABC TRANSPORTER PERMEASE PROTEIN YPHD-RELATED"/>
    <property type="match status" value="1"/>
</dbReference>
<feature type="transmembrane region" description="Helical" evidence="8">
    <location>
        <begin position="48"/>
        <end position="66"/>
    </location>
</feature>
<dbReference type="RefSeq" id="WP_119357004.1">
    <property type="nucleotide sequence ID" value="NZ_BJXM01000017.1"/>
</dbReference>
<sequence length="332" mass="34232">MGSWLTDKHIRFLWVANLIILGGAALVSRGQFLDPYNFQSMAKQLPEIALLAMAVMLAMISGGGGIDLSVVGIANLSAITAGIVAKSVAAGQGQGLEFTLVFVATALLVGTLCGLINGLLIARAGFAPILATLGTQLVFVGLGVALSGGPAVSLGYVEPFVELGNGSLLGLPVPFLIFAGVVGLVSWILTRTRFGFRLYLTGTNAKAAYFTGIKTPTILISTYTLGGILASIAGILIASGASSAKWDYGSSYLLIAILIAVMGGINPEGGSGKMLGLVLAAVALQMLSSALNLLGLSNFLKDFTWGLLLILSIIFTSSWTRFSFSPGRKGPS</sequence>
<keyword evidence="10" id="KW-1185">Reference proteome</keyword>
<evidence type="ECO:0000256" key="7">
    <source>
        <dbReference type="ARBA" id="ARBA00023136"/>
    </source>
</evidence>
<comment type="caution">
    <text evidence="9">The sequence shown here is derived from an EMBL/GenBank/DDBJ whole genome shotgun (WGS) entry which is preliminary data.</text>
</comment>
<evidence type="ECO:0000313" key="9">
    <source>
        <dbReference type="EMBL" id="RIH92606.1"/>
    </source>
</evidence>
<evidence type="ECO:0000313" key="10">
    <source>
        <dbReference type="Proteomes" id="UP000266178"/>
    </source>
</evidence>
<keyword evidence="6 8" id="KW-1133">Transmembrane helix</keyword>
<evidence type="ECO:0000256" key="1">
    <source>
        <dbReference type="ARBA" id="ARBA00004651"/>
    </source>
</evidence>
<keyword evidence="5 8" id="KW-0812">Transmembrane</keyword>
<evidence type="ECO:0000256" key="3">
    <source>
        <dbReference type="ARBA" id="ARBA00022475"/>
    </source>
</evidence>
<keyword evidence="2" id="KW-0813">Transport</keyword>